<comment type="caution">
    <text evidence="3">The sequence shown here is derived from an EMBL/GenBank/DDBJ whole genome shotgun (WGS) entry which is preliminary data.</text>
</comment>
<gene>
    <name evidence="3" type="ORF">HFV08_23050</name>
</gene>
<dbReference type="Proteomes" id="UP000772196">
    <property type="component" value="Unassembled WGS sequence"/>
</dbReference>
<protein>
    <submittedName>
        <fullName evidence="3">DUF4873 domain-containing protein</fullName>
    </submittedName>
</protein>
<keyword evidence="4" id="KW-1185">Reference proteome</keyword>
<sequence length="133" mass="14084">MPDSPLAPPDLPAGEHGAEQPEEGYRGPARLTVAGAEHPVEVDLRGHFQPIDGKYHWYGRIAADSGLAELLRGKRAKGALRTPYGESEGELADPDLWHRYRITGTGRPPFPVDEEQGGAAPQSRAGGAGDGPG</sequence>
<dbReference type="EMBL" id="JAAWWP010000016">
    <property type="protein sequence ID" value="NKI44070.1"/>
    <property type="molecule type" value="Genomic_DNA"/>
</dbReference>
<organism evidence="3 4">
    <name type="scientific">Streptomyces physcomitrii</name>
    <dbReference type="NCBI Taxonomy" id="2724184"/>
    <lineage>
        <taxon>Bacteria</taxon>
        <taxon>Bacillati</taxon>
        <taxon>Actinomycetota</taxon>
        <taxon>Actinomycetes</taxon>
        <taxon>Kitasatosporales</taxon>
        <taxon>Streptomycetaceae</taxon>
        <taxon>Streptomyces</taxon>
    </lineage>
</organism>
<evidence type="ECO:0000313" key="3">
    <source>
        <dbReference type="EMBL" id="NKI44070.1"/>
    </source>
</evidence>
<evidence type="ECO:0000259" key="2">
    <source>
        <dbReference type="Pfam" id="PF16170"/>
    </source>
</evidence>
<feature type="region of interest" description="Disordered" evidence="1">
    <location>
        <begin position="1"/>
        <end position="27"/>
    </location>
</feature>
<reference evidence="3 4" key="1">
    <citation type="submission" date="2020-04" db="EMBL/GenBank/DDBJ databases">
        <title>Phylogenetic Diversity and Antibacterial Activity against Ralstonia solanacearum of Endophytic Actinomycete Isolated from Moss.</title>
        <authorList>
            <person name="Zhuang X."/>
        </authorList>
    </citation>
    <scope>NUCLEOTIDE SEQUENCE [LARGE SCALE GENOMIC DNA]</scope>
    <source>
        <strain evidence="3 4">LD120</strain>
    </source>
</reference>
<feature type="region of interest" description="Disordered" evidence="1">
    <location>
        <begin position="102"/>
        <end position="133"/>
    </location>
</feature>
<accession>A0ABX1H9X1</accession>
<dbReference type="InterPro" id="IPR032371">
    <property type="entry name" value="DUF4873"/>
</dbReference>
<proteinExistence type="predicted"/>
<name>A0ABX1H9X1_9ACTN</name>
<feature type="compositionally biased region" description="Basic and acidic residues" evidence="1">
    <location>
        <begin position="16"/>
        <end position="25"/>
    </location>
</feature>
<dbReference type="RefSeq" id="WP_168541987.1">
    <property type="nucleotide sequence ID" value="NZ_JAAWWP010000016.1"/>
</dbReference>
<dbReference type="Pfam" id="PF16170">
    <property type="entry name" value="DUF4873"/>
    <property type="match status" value="1"/>
</dbReference>
<evidence type="ECO:0000313" key="4">
    <source>
        <dbReference type="Proteomes" id="UP000772196"/>
    </source>
</evidence>
<feature type="compositionally biased region" description="Pro residues" evidence="1">
    <location>
        <begin position="1"/>
        <end position="11"/>
    </location>
</feature>
<feature type="domain" description="DUF4873" evidence="2">
    <location>
        <begin position="22"/>
        <end position="112"/>
    </location>
</feature>
<evidence type="ECO:0000256" key="1">
    <source>
        <dbReference type="SAM" id="MobiDB-lite"/>
    </source>
</evidence>